<protein>
    <submittedName>
        <fullName evidence="1">Uncharacterized protein</fullName>
    </submittedName>
</protein>
<reference evidence="1" key="2">
    <citation type="submission" date="2022-01" db="EMBL/GenBank/DDBJ databases">
        <authorList>
            <person name="Yamashiro T."/>
            <person name="Shiraishi A."/>
            <person name="Satake H."/>
            <person name="Nakayama K."/>
        </authorList>
    </citation>
    <scope>NUCLEOTIDE SEQUENCE</scope>
</reference>
<dbReference type="EMBL" id="BQNB010016655">
    <property type="protein sequence ID" value="GJT54237.1"/>
    <property type="molecule type" value="Genomic_DNA"/>
</dbReference>
<name>A0ABQ5EUQ6_9ASTR</name>
<proteinExistence type="predicted"/>
<gene>
    <name evidence="1" type="ORF">Tco_0989291</name>
</gene>
<accession>A0ABQ5EUQ6</accession>
<sequence length="126" mass="14437">MDVWWWSDDGSRWSAIVDCRWPPLTTTVDRWLRRYEPIIGLEEDAFRGKRGTHRLAQKGINSLAAAALLGTDPGAVIANDWHLNMVVGRQKVKNTPQLGWAIYTSSICRKKDVRCRNYFHIVVGLD</sequence>
<reference evidence="1" key="1">
    <citation type="journal article" date="2022" name="Int. J. Mol. Sci.">
        <title>Draft Genome of Tanacetum Coccineum: Genomic Comparison of Closely Related Tanacetum-Family Plants.</title>
        <authorList>
            <person name="Yamashiro T."/>
            <person name="Shiraishi A."/>
            <person name="Nakayama K."/>
            <person name="Satake H."/>
        </authorList>
    </citation>
    <scope>NUCLEOTIDE SEQUENCE</scope>
</reference>
<evidence type="ECO:0000313" key="1">
    <source>
        <dbReference type="EMBL" id="GJT54237.1"/>
    </source>
</evidence>
<organism evidence="1 2">
    <name type="scientific">Tanacetum coccineum</name>
    <dbReference type="NCBI Taxonomy" id="301880"/>
    <lineage>
        <taxon>Eukaryota</taxon>
        <taxon>Viridiplantae</taxon>
        <taxon>Streptophyta</taxon>
        <taxon>Embryophyta</taxon>
        <taxon>Tracheophyta</taxon>
        <taxon>Spermatophyta</taxon>
        <taxon>Magnoliopsida</taxon>
        <taxon>eudicotyledons</taxon>
        <taxon>Gunneridae</taxon>
        <taxon>Pentapetalae</taxon>
        <taxon>asterids</taxon>
        <taxon>campanulids</taxon>
        <taxon>Asterales</taxon>
        <taxon>Asteraceae</taxon>
        <taxon>Asteroideae</taxon>
        <taxon>Anthemideae</taxon>
        <taxon>Anthemidinae</taxon>
        <taxon>Tanacetum</taxon>
    </lineage>
</organism>
<comment type="caution">
    <text evidence="1">The sequence shown here is derived from an EMBL/GenBank/DDBJ whole genome shotgun (WGS) entry which is preliminary data.</text>
</comment>
<evidence type="ECO:0000313" key="2">
    <source>
        <dbReference type="Proteomes" id="UP001151760"/>
    </source>
</evidence>
<dbReference type="Proteomes" id="UP001151760">
    <property type="component" value="Unassembled WGS sequence"/>
</dbReference>
<keyword evidence="2" id="KW-1185">Reference proteome</keyword>